<evidence type="ECO:0000259" key="4">
    <source>
        <dbReference type="PROSITE" id="PS51858"/>
    </source>
</evidence>
<dbReference type="GO" id="GO:0016579">
    <property type="term" value="P:protein deubiquitination"/>
    <property type="evidence" value="ECO:0007669"/>
    <property type="project" value="TreeGrafter"/>
</dbReference>
<dbReference type="InterPro" id="IPR042266">
    <property type="entry name" value="PPPDE_sf"/>
</dbReference>
<dbReference type="GO" id="GO:0101005">
    <property type="term" value="F:deubiquitinase activity"/>
    <property type="evidence" value="ECO:0007669"/>
    <property type="project" value="TreeGrafter"/>
</dbReference>
<evidence type="ECO:0000313" key="5">
    <source>
        <dbReference type="EMBL" id="PKA53626.1"/>
    </source>
</evidence>
<dbReference type="Gene3D" id="3.90.1720.30">
    <property type="entry name" value="PPPDE domains"/>
    <property type="match status" value="1"/>
</dbReference>
<accession>A0A2I0ADP1</accession>
<keyword evidence="6" id="KW-1185">Reference proteome</keyword>
<dbReference type="GO" id="GO:0006508">
    <property type="term" value="P:proteolysis"/>
    <property type="evidence" value="ECO:0007669"/>
    <property type="project" value="UniProtKB-KW"/>
</dbReference>
<protein>
    <submittedName>
        <fullName evidence="5">DeSI-like protein</fullName>
    </submittedName>
</protein>
<dbReference type="PROSITE" id="PS51858">
    <property type="entry name" value="PPPDE"/>
    <property type="match status" value="1"/>
</dbReference>
<sequence>MELVLRKDCKCPMTLTGGRKSAGRFCFFSKVGAVEEDTSCDAPVYLNVYDLTPLNGCMYCTGLGLFHSGIEASTTDPHFTNMLPVHDMEYAFGGHERPSSGVFEVKPRRFPGLRLRRSIFMGTTALDPAQVRKFLEHQVANYHGDTYHIIVKNCNHFCKDLCHKLTGNPIPKWVNRLADIGYSCNCLFPQATKVPRNDNDSFSGEKRRPKQLFGCSAFISKLSVLSSSSSSVSPSPPRGQLSPAWELRKLSSVQSPLRER</sequence>
<dbReference type="InterPro" id="IPR008580">
    <property type="entry name" value="PPPDE_dom"/>
</dbReference>
<evidence type="ECO:0000256" key="1">
    <source>
        <dbReference type="ARBA" id="ARBA00008140"/>
    </source>
</evidence>
<dbReference type="EMBL" id="KZ451993">
    <property type="protein sequence ID" value="PKA53626.1"/>
    <property type="molecule type" value="Genomic_DNA"/>
</dbReference>
<organism evidence="5 6">
    <name type="scientific">Apostasia shenzhenica</name>
    <dbReference type="NCBI Taxonomy" id="1088818"/>
    <lineage>
        <taxon>Eukaryota</taxon>
        <taxon>Viridiplantae</taxon>
        <taxon>Streptophyta</taxon>
        <taxon>Embryophyta</taxon>
        <taxon>Tracheophyta</taxon>
        <taxon>Spermatophyta</taxon>
        <taxon>Magnoliopsida</taxon>
        <taxon>Liliopsida</taxon>
        <taxon>Asparagales</taxon>
        <taxon>Orchidaceae</taxon>
        <taxon>Apostasioideae</taxon>
        <taxon>Apostasia</taxon>
    </lineage>
</organism>
<evidence type="ECO:0000256" key="3">
    <source>
        <dbReference type="ARBA" id="ARBA00022801"/>
    </source>
</evidence>
<reference evidence="5 6" key="1">
    <citation type="journal article" date="2017" name="Nature">
        <title>The Apostasia genome and the evolution of orchids.</title>
        <authorList>
            <person name="Zhang G.Q."/>
            <person name="Liu K.W."/>
            <person name="Li Z."/>
            <person name="Lohaus R."/>
            <person name="Hsiao Y.Y."/>
            <person name="Niu S.C."/>
            <person name="Wang J.Y."/>
            <person name="Lin Y.C."/>
            <person name="Xu Q."/>
            <person name="Chen L.J."/>
            <person name="Yoshida K."/>
            <person name="Fujiwara S."/>
            <person name="Wang Z.W."/>
            <person name="Zhang Y.Q."/>
            <person name="Mitsuda N."/>
            <person name="Wang M."/>
            <person name="Liu G.H."/>
            <person name="Pecoraro L."/>
            <person name="Huang H.X."/>
            <person name="Xiao X.J."/>
            <person name="Lin M."/>
            <person name="Wu X.Y."/>
            <person name="Wu W.L."/>
            <person name="Chen Y.Y."/>
            <person name="Chang S.B."/>
            <person name="Sakamoto S."/>
            <person name="Ohme-Takagi M."/>
            <person name="Yagi M."/>
            <person name="Zeng S.J."/>
            <person name="Shen C.Y."/>
            <person name="Yeh C.M."/>
            <person name="Luo Y.B."/>
            <person name="Tsai W.C."/>
            <person name="Van de Peer Y."/>
            <person name="Liu Z.J."/>
        </authorList>
    </citation>
    <scope>NUCLEOTIDE SEQUENCE [LARGE SCALE GENOMIC DNA]</scope>
    <source>
        <strain evidence="6">cv. Shenzhen</strain>
        <tissue evidence="5">Stem</tissue>
    </source>
</reference>
<keyword evidence="2" id="KW-0645">Protease</keyword>
<evidence type="ECO:0000256" key="2">
    <source>
        <dbReference type="ARBA" id="ARBA00022670"/>
    </source>
</evidence>
<dbReference type="OrthoDB" id="412286at2759"/>
<gene>
    <name evidence="5" type="ORF">AXF42_Ash009122</name>
</gene>
<proteinExistence type="inferred from homology"/>
<dbReference type="STRING" id="1088818.A0A2I0ADP1"/>
<dbReference type="Pfam" id="PF05903">
    <property type="entry name" value="Peptidase_C97"/>
    <property type="match status" value="1"/>
</dbReference>
<dbReference type="AlphaFoldDB" id="A0A2I0ADP1"/>
<comment type="similarity">
    <text evidence="1">Belongs to the DeSI family.</text>
</comment>
<keyword evidence="3" id="KW-0378">Hydrolase</keyword>
<name>A0A2I0ADP1_9ASPA</name>
<dbReference type="Proteomes" id="UP000236161">
    <property type="component" value="Unassembled WGS sequence"/>
</dbReference>
<feature type="domain" description="PPPDE" evidence="4">
    <location>
        <begin position="42"/>
        <end position="192"/>
    </location>
</feature>
<dbReference type="SMART" id="SM01179">
    <property type="entry name" value="DUF862"/>
    <property type="match status" value="1"/>
</dbReference>
<dbReference type="PANTHER" id="PTHR12378:SF48">
    <property type="entry name" value="PUTATIVE THIOL PEPTIDASE FAMILY PROTEIN-RELATED"/>
    <property type="match status" value="1"/>
</dbReference>
<dbReference type="PANTHER" id="PTHR12378">
    <property type="entry name" value="DESUMOYLATING ISOPEPTIDASE"/>
    <property type="match status" value="1"/>
</dbReference>
<evidence type="ECO:0000313" key="6">
    <source>
        <dbReference type="Proteomes" id="UP000236161"/>
    </source>
</evidence>